<dbReference type="EMBL" id="CALOZG010000002">
    <property type="protein sequence ID" value="CAH3952615.1"/>
    <property type="molecule type" value="Genomic_DNA"/>
</dbReference>
<proteinExistence type="predicted"/>
<protein>
    <submittedName>
        <fullName evidence="2">Uncharacterized protein</fullName>
    </submittedName>
</protein>
<reference evidence="2" key="1">
    <citation type="submission" date="2022-05" db="EMBL/GenBank/DDBJ databases">
        <authorList>
            <person name="Okamura Y."/>
        </authorList>
    </citation>
    <scope>NUCLEOTIDE SEQUENCE</scope>
</reference>
<keyword evidence="3" id="KW-1185">Reference proteome</keyword>
<evidence type="ECO:0000313" key="3">
    <source>
        <dbReference type="Proteomes" id="UP001152562"/>
    </source>
</evidence>
<organism evidence="2 3">
    <name type="scientific">Pieris brassicae</name>
    <name type="common">White butterfly</name>
    <name type="synonym">Large white butterfly</name>
    <dbReference type="NCBI Taxonomy" id="7116"/>
    <lineage>
        <taxon>Eukaryota</taxon>
        <taxon>Metazoa</taxon>
        <taxon>Ecdysozoa</taxon>
        <taxon>Arthropoda</taxon>
        <taxon>Hexapoda</taxon>
        <taxon>Insecta</taxon>
        <taxon>Pterygota</taxon>
        <taxon>Neoptera</taxon>
        <taxon>Endopterygota</taxon>
        <taxon>Lepidoptera</taxon>
        <taxon>Glossata</taxon>
        <taxon>Ditrysia</taxon>
        <taxon>Papilionoidea</taxon>
        <taxon>Pieridae</taxon>
        <taxon>Pierinae</taxon>
        <taxon>Pieris</taxon>
    </lineage>
</organism>
<sequence>MKTDNYESESGNSFENPKKSNSKKSLNMTTFSAPTESDPPILDAVEEPVIETIASVIEIEPIEPPKQEEPSVMEFIQDEISEQFSNEEL</sequence>
<comment type="caution">
    <text evidence="2">The sequence shown here is derived from an EMBL/GenBank/DDBJ whole genome shotgun (WGS) entry which is preliminary data.</text>
</comment>
<gene>
    <name evidence="2" type="ORF">PIBRA_LOCUS1481</name>
</gene>
<evidence type="ECO:0000256" key="1">
    <source>
        <dbReference type="SAM" id="MobiDB-lite"/>
    </source>
</evidence>
<dbReference type="Proteomes" id="UP001152562">
    <property type="component" value="Unassembled WGS sequence"/>
</dbReference>
<feature type="region of interest" description="Disordered" evidence="1">
    <location>
        <begin position="1"/>
        <end position="42"/>
    </location>
</feature>
<evidence type="ECO:0000313" key="2">
    <source>
        <dbReference type="EMBL" id="CAH3952615.1"/>
    </source>
</evidence>
<name>A0A9P0X1V6_PIEBR</name>
<dbReference type="AlphaFoldDB" id="A0A9P0X1V6"/>
<accession>A0A9P0X1V6</accession>